<dbReference type="PROSITE" id="PS00710">
    <property type="entry name" value="PGM_PMM"/>
    <property type="match status" value="1"/>
</dbReference>
<dbReference type="EC" id="5.4.2.2" evidence="6"/>
<evidence type="ECO:0000259" key="18">
    <source>
        <dbReference type="Pfam" id="PF02880"/>
    </source>
</evidence>
<reference evidence="19 20" key="1">
    <citation type="submission" date="2020-07" db="EMBL/GenBank/DDBJ databases">
        <title>A new beta-1,3-glucan-decomposing anaerobic bacterium isolated from anoxic soil subjected to biological soil disinfestation.</title>
        <authorList>
            <person name="Ueki A."/>
            <person name="Tonouchi A."/>
        </authorList>
    </citation>
    <scope>NUCLEOTIDE SEQUENCE [LARGE SCALE GENOMIC DNA]</scope>
    <source>
        <strain evidence="19 20">TW1</strain>
    </source>
</reference>
<evidence type="ECO:0000256" key="12">
    <source>
        <dbReference type="ARBA" id="ARBA00041398"/>
    </source>
</evidence>
<evidence type="ECO:0000256" key="1">
    <source>
        <dbReference type="ARBA" id="ARBA00000443"/>
    </source>
</evidence>
<dbReference type="Proteomes" id="UP000580568">
    <property type="component" value="Unassembled WGS sequence"/>
</dbReference>
<evidence type="ECO:0000313" key="20">
    <source>
        <dbReference type="Proteomes" id="UP000580568"/>
    </source>
</evidence>
<dbReference type="SUPFAM" id="SSF55957">
    <property type="entry name" value="Phosphoglucomutase, C-terminal domain"/>
    <property type="match status" value="1"/>
</dbReference>
<evidence type="ECO:0000256" key="5">
    <source>
        <dbReference type="ARBA" id="ARBA00010231"/>
    </source>
</evidence>
<feature type="domain" description="Alpha-D-phosphohexomutase alpha/beta/alpha" evidence="18">
    <location>
        <begin position="324"/>
        <end position="444"/>
    </location>
</feature>
<comment type="caution">
    <text evidence="19">The sequence shown here is derived from an EMBL/GenBank/DDBJ whole genome shotgun (WGS) entry which is preliminary data.</text>
</comment>
<evidence type="ECO:0000256" key="14">
    <source>
        <dbReference type="RuleBase" id="RU004326"/>
    </source>
</evidence>
<dbReference type="InterPro" id="IPR005844">
    <property type="entry name" value="A-D-PHexomutase_a/b/a-I"/>
</dbReference>
<comment type="cofactor">
    <cofactor evidence="2">
        <name>Mg(2+)</name>
        <dbReference type="ChEBI" id="CHEBI:18420"/>
    </cofactor>
</comment>
<dbReference type="GO" id="GO:0005975">
    <property type="term" value="P:carbohydrate metabolic process"/>
    <property type="evidence" value="ECO:0007669"/>
    <property type="project" value="InterPro"/>
</dbReference>
<evidence type="ECO:0000313" key="19">
    <source>
        <dbReference type="EMBL" id="GFP76758.1"/>
    </source>
</evidence>
<evidence type="ECO:0000259" key="17">
    <source>
        <dbReference type="Pfam" id="PF02879"/>
    </source>
</evidence>
<dbReference type="PANTHER" id="PTHR45745:SF1">
    <property type="entry name" value="PHOSPHOGLUCOMUTASE 2B-RELATED"/>
    <property type="match status" value="1"/>
</dbReference>
<feature type="domain" description="Alpha-D-phosphohexomutase alpha/beta/alpha" evidence="17">
    <location>
        <begin position="207"/>
        <end position="317"/>
    </location>
</feature>
<sequence length="576" mass="64714">MTYSEKYEQWIQSPTINEDIKNELRRITDEKEIEDRFYKELDFGTGGLRGVIGAGTNRMNIYTVGKATQGLADYINEAYTEGKSAAIAYDSRNMSREFAKAAALTLCANNIKVYLFEDLRPTPMLSYTVRKLNCKSGIVITASHNPKQYNGYKVYGDDGGQVTDEPAKKIIGYVNAISDYADIKTLSEEEALEKGLLEYIGEDIDKTYIDAVKALTIRKELVNSNAKDLKIIYTPIHGSGNIPVRRVLNELGYENLHVVKEQEKPDGNFPTASYPNPEEPAVFKLALELAKEVQPDIIFGTDPDCDRIGVVVKDNEGEYKVLTGNQTGMLLTHYVLDALKDTNSLPSNGAVIKTIVTTEAVRKMAAHYNVTLIDVLTGFKYIGEKIREFEETGSHKYLFGFEESYGYLAGEFVRDKDAVIASMLIAEMTLYYKSKGKTLYDGLIEIYNEYGFYKENLVSLELKGKEGQEKIASCIDNMRNNPVSNVNGVKIVKRFDYKKSEEVDVVSNSVNSIDLPKSNVLKYILEDDSWFVVRPSGTEPKMKVYLSIVGSSLVDAENKIKKYTEEVMKIINEKLS</sequence>
<proteinExistence type="inferred from homology"/>
<gene>
    <name evidence="19" type="ORF">bsdtw1_02862</name>
</gene>
<evidence type="ECO:0000259" key="15">
    <source>
        <dbReference type="Pfam" id="PF00408"/>
    </source>
</evidence>
<dbReference type="InterPro" id="IPR005841">
    <property type="entry name" value="Alpha-D-phosphohexomutase_SF"/>
</dbReference>
<keyword evidence="8 14" id="KW-0479">Metal-binding</keyword>
<keyword evidence="10" id="KW-0413">Isomerase</keyword>
<dbReference type="SUPFAM" id="SSF53738">
    <property type="entry name" value="Phosphoglucomutase, first 3 domains"/>
    <property type="match status" value="3"/>
</dbReference>
<dbReference type="GO" id="GO:0006166">
    <property type="term" value="P:purine ribonucleoside salvage"/>
    <property type="evidence" value="ECO:0007669"/>
    <property type="project" value="TreeGrafter"/>
</dbReference>
<evidence type="ECO:0000259" key="16">
    <source>
        <dbReference type="Pfam" id="PF02878"/>
    </source>
</evidence>
<dbReference type="InterPro" id="IPR005845">
    <property type="entry name" value="A-D-PHexomutase_a/b/a-II"/>
</dbReference>
<evidence type="ECO:0000256" key="13">
    <source>
        <dbReference type="ARBA" id="ARBA00041467"/>
    </source>
</evidence>
<evidence type="ECO:0000256" key="4">
    <source>
        <dbReference type="ARBA" id="ARBA00005189"/>
    </source>
</evidence>
<comment type="pathway">
    <text evidence="3">Glycolipid metabolism; diglucosyl-diacylglycerol biosynthesis.</text>
</comment>
<dbReference type="InterPro" id="IPR016055">
    <property type="entry name" value="A-D-PHexomutase_a/b/a-I/II/III"/>
</dbReference>
<dbReference type="GO" id="GO:0008973">
    <property type="term" value="F:phosphopentomutase activity"/>
    <property type="evidence" value="ECO:0007669"/>
    <property type="project" value="TreeGrafter"/>
</dbReference>
<feature type="domain" description="Alpha-D-phosphohexomutase C-terminal" evidence="15">
    <location>
        <begin position="522"/>
        <end position="546"/>
    </location>
</feature>
<dbReference type="Pfam" id="PF02880">
    <property type="entry name" value="PGM_PMM_III"/>
    <property type="match status" value="1"/>
</dbReference>
<accession>A0A6V8SNI9</accession>
<dbReference type="InterPro" id="IPR005846">
    <property type="entry name" value="A-D-PHexomutase_a/b/a-III"/>
</dbReference>
<dbReference type="Pfam" id="PF02879">
    <property type="entry name" value="PGM_PMM_II"/>
    <property type="match status" value="1"/>
</dbReference>
<evidence type="ECO:0000256" key="6">
    <source>
        <dbReference type="ARBA" id="ARBA00012728"/>
    </source>
</evidence>
<protein>
    <recommendedName>
        <fullName evidence="11">Phosphoglucomutase</fullName>
        <ecNumber evidence="6">5.4.2.2</ecNumber>
    </recommendedName>
    <alternativeName>
        <fullName evidence="13">Alpha-phosphoglucomutase</fullName>
    </alternativeName>
    <alternativeName>
        <fullName evidence="12">Glucose phosphomutase</fullName>
    </alternativeName>
</protein>
<dbReference type="AlphaFoldDB" id="A0A6V8SNI9"/>
<dbReference type="Pfam" id="PF00408">
    <property type="entry name" value="PGM_PMM_IV"/>
    <property type="match status" value="1"/>
</dbReference>
<keyword evidence="7" id="KW-0597">Phosphoprotein</keyword>
<keyword evidence="20" id="KW-1185">Reference proteome</keyword>
<dbReference type="GO" id="GO:0004614">
    <property type="term" value="F:phosphoglucomutase activity"/>
    <property type="evidence" value="ECO:0007669"/>
    <property type="project" value="UniProtKB-EC"/>
</dbReference>
<dbReference type="RefSeq" id="WP_183278168.1">
    <property type="nucleotide sequence ID" value="NZ_BLZR01000001.1"/>
</dbReference>
<evidence type="ECO:0000256" key="11">
    <source>
        <dbReference type="ARBA" id="ARBA00039995"/>
    </source>
</evidence>
<evidence type="ECO:0000256" key="8">
    <source>
        <dbReference type="ARBA" id="ARBA00022723"/>
    </source>
</evidence>
<comment type="pathway">
    <text evidence="4">Lipid metabolism.</text>
</comment>
<dbReference type="PANTHER" id="PTHR45745">
    <property type="entry name" value="PHOSPHOMANNOMUTASE 45A"/>
    <property type="match status" value="1"/>
</dbReference>
<evidence type="ECO:0000256" key="2">
    <source>
        <dbReference type="ARBA" id="ARBA00001946"/>
    </source>
</evidence>
<dbReference type="Pfam" id="PF02878">
    <property type="entry name" value="PGM_PMM_I"/>
    <property type="match status" value="1"/>
</dbReference>
<evidence type="ECO:0000256" key="7">
    <source>
        <dbReference type="ARBA" id="ARBA00022553"/>
    </source>
</evidence>
<dbReference type="InterPro" id="IPR036900">
    <property type="entry name" value="A-D-PHexomutase_C_sf"/>
</dbReference>
<evidence type="ECO:0000256" key="9">
    <source>
        <dbReference type="ARBA" id="ARBA00022842"/>
    </source>
</evidence>
<dbReference type="PRINTS" id="PR00509">
    <property type="entry name" value="PGMPMM"/>
</dbReference>
<comment type="catalytic activity">
    <reaction evidence="1">
        <text>alpha-D-glucose 1-phosphate = alpha-D-glucose 6-phosphate</text>
        <dbReference type="Rhea" id="RHEA:23536"/>
        <dbReference type="ChEBI" id="CHEBI:58225"/>
        <dbReference type="ChEBI" id="CHEBI:58601"/>
        <dbReference type="EC" id="5.4.2.2"/>
    </reaction>
</comment>
<dbReference type="Gene3D" id="3.40.120.10">
    <property type="entry name" value="Alpha-D-Glucose-1,6-Bisphosphate, subunit A, domain 3"/>
    <property type="match status" value="3"/>
</dbReference>
<dbReference type="EMBL" id="BLZR01000001">
    <property type="protein sequence ID" value="GFP76758.1"/>
    <property type="molecule type" value="Genomic_DNA"/>
</dbReference>
<comment type="similarity">
    <text evidence="5 14">Belongs to the phosphohexose mutase family.</text>
</comment>
<evidence type="ECO:0000256" key="3">
    <source>
        <dbReference type="ARBA" id="ARBA00005164"/>
    </source>
</evidence>
<dbReference type="Gene3D" id="3.30.310.50">
    <property type="entry name" value="Alpha-D-phosphohexomutase, C-terminal domain"/>
    <property type="match status" value="1"/>
</dbReference>
<name>A0A6V8SNI9_9CLOT</name>
<feature type="domain" description="Alpha-D-phosphohexomutase alpha/beta/alpha" evidence="16">
    <location>
        <begin position="42"/>
        <end position="179"/>
    </location>
</feature>
<organism evidence="19 20">
    <name type="scientific">Clostridium fungisolvens</name>
    <dbReference type="NCBI Taxonomy" id="1604897"/>
    <lineage>
        <taxon>Bacteria</taxon>
        <taxon>Bacillati</taxon>
        <taxon>Bacillota</taxon>
        <taxon>Clostridia</taxon>
        <taxon>Eubacteriales</taxon>
        <taxon>Clostridiaceae</taxon>
        <taxon>Clostridium</taxon>
    </lineage>
</organism>
<dbReference type="CDD" id="cd05799">
    <property type="entry name" value="PGM2"/>
    <property type="match status" value="1"/>
</dbReference>
<dbReference type="GO" id="GO:0000287">
    <property type="term" value="F:magnesium ion binding"/>
    <property type="evidence" value="ECO:0007669"/>
    <property type="project" value="InterPro"/>
</dbReference>
<dbReference type="InterPro" id="IPR005843">
    <property type="entry name" value="A-D-PHexomutase_C"/>
</dbReference>
<keyword evidence="9 14" id="KW-0460">Magnesium</keyword>
<dbReference type="InterPro" id="IPR016066">
    <property type="entry name" value="A-D-PHexomutase_CS"/>
</dbReference>
<evidence type="ECO:0000256" key="10">
    <source>
        <dbReference type="ARBA" id="ARBA00023235"/>
    </source>
</evidence>